<keyword evidence="3" id="KW-1185">Reference proteome</keyword>
<name>A0ABS9GXS4_9BACL</name>
<dbReference type="PIRSF" id="PIRSF033634">
    <property type="entry name" value="UCP033634"/>
    <property type="match status" value="1"/>
</dbReference>
<dbReference type="RefSeq" id="WP_236331078.1">
    <property type="nucleotide sequence ID" value="NZ_JAKIJS010000001.1"/>
</dbReference>
<evidence type="ECO:0000313" key="2">
    <source>
        <dbReference type="EMBL" id="MCF6136415.1"/>
    </source>
</evidence>
<feature type="domain" description="KANL3/Tex30 alpha/beta hydrolase-like" evidence="1">
    <location>
        <begin position="30"/>
        <end position="212"/>
    </location>
</feature>
<dbReference type="Pfam" id="PF20408">
    <property type="entry name" value="Abhydrolase_11"/>
    <property type="match status" value="1"/>
</dbReference>
<evidence type="ECO:0000259" key="1">
    <source>
        <dbReference type="Pfam" id="PF20408"/>
    </source>
</evidence>
<dbReference type="GO" id="GO:0016787">
    <property type="term" value="F:hydrolase activity"/>
    <property type="evidence" value="ECO:0007669"/>
    <property type="project" value="UniProtKB-KW"/>
</dbReference>
<gene>
    <name evidence="2" type="ORF">L2716_01650</name>
</gene>
<proteinExistence type="predicted"/>
<dbReference type="InterPro" id="IPR046879">
    <property type="entry name" value="KANL3/Tex30_Abhydrolase"/>
</dbReference>
<sequence>MKAERKTNPNTTFDYTFIDNQADKVCFMFSGAGYTYDKPLFYYSTMVMLESEYDVVHIHYAYEKDVRNLPLENLTKIIVNDVNPIIEEVHSNKDYKEKVLLGKSFGTLPIIDGFMKDAKRFHDSKIVILTPLLTKEPLYETLLTCNHDVYLVIGTKDQFYRIDKINALSKKENMTLKVIEDANHSLDIIPFHTEEAVEVMKETMAGMKNFIKTKVIENTGGKYESSRDGESSRF</sequence>
<dbReference type="Gene3D" id="3.40.50.1820">
    <property type="entry name" value="alpha/beta hydrolase"/>
    <property type="match status" value="1"/>
</dbReference>
<accession>A0ABS9GXS4</accession>
<evidence type="ECO:0000313" key="3">
    <source>
        <dbReference type="Proteomes" id="UP001649381"/>
    </source>
</evidence>
<dbReference type="SUPFAM" id="SSF53474">
    <property type="entry name" value="alpha/beta-Hydrolases"/>
    <property type="match status" value="1"/>
</dbReference>
<dbReference type="EMBL" id="JAKIJS010000001">
    <property type="protein sequence ID" value="MCF6136415.1"/>
    <property type="molecule type" value="Genomic_DNA"/>
</dbReference>
<dbReference type="Proteomes" id="UP001649381">
    <property type="component" value="Unassembled WGS sequence"/>
</dbReference>
<dbReference type="InterPro" id="IPR017018">
    <property type="entry name" value="UCP033634"/>
</dbReference>
<comment type="caution">
    <text evidence="2">The sequence shown here is derived from an EMBL/GenBank/DDBJ whole genome shotgun (WGS) entry which is preliminary data.</text>
</comment>
<reference evidence="2 3" key="1">
    <citation type="submission" date="2022-01" db="EMBL/GenBank/DDBJ databases">
        <title>Alkalihalobacillus sp. EGI L200015, a novel bacterium isolated from a salt lake sediment.</title>
        <authorList>
            <person name="Gao L."/>
            <person name="Fang B.-Z."/>
            <person name="Li W.-J."/>
        </authorList>
    </citation>
    <scope>NUCLEOTIDE SEQUENCE [LARGE SCALE GENOMIC DNA]</scope>
    <source>
        <strain evidence="2 3">KCTC 12718</strain>
    </source>
</reference>
<organism evidence="2 3">
    <name type="scientific">Pseudalkalibacillus berkeleyi</name>
    <dbReference type="NCBI Taxonomy" id="1069813"/>
    <lineage>
        <taxon>Bacteria</taxon>
        <taxon>Bacillati</taxon>
        <taxon>Bacillota</taxon>
        <taxon>Bacilli</taxon>
        <taxon>Bacillales</taxon>
        <taxon>Fictibacillaceae</taxon>
        <taxon>Pseudalkalibacillus</taxon>
    </lineage>
</organism>
<protein>
    <submittedName>
        <fullName evidence="2">Alpha/beta hydrolase</fullName>
    </submittedName>
</protein>
<keyword evidence="2" id="KW-0378">Hydrolase</keyword>
<dbReference type="InterPro" id="IPR029058">
    <property type="entry name" value="AB_hydrolase_fold"/>
</dbReference>